<dbReference type="AlphaFoldDB" id="A0A518ELL1"/>
<dbReference type="Gene3D" id="3.90.550.10">
    <property type="entry name" value="Spore Coat Polysaccharide Biosynthesis Protein SpsA, Chain A"/>
    <property type="match status" value="1"/>
</dbReference>
<feature type="domain" description="Glycosyltransferase 2-like" evidence="2">
    <location>
        <begin position="76"/>
        <end position="250"/>
    </location>
</feature>
<dbReference type="EMBL" id="CP036434">
    <property type="protein sequence ID" value="QDV04979.1"/>
    <property type="molecule type" value="Genomic_DNA"/>
</dbReference>
<dbReference type="PANTHER" id="PTHR43646:SF3">
    <property type="entry name" value="SLR1566 PROTEIN"/>
    <property type="match status" value="1"/>
</dbReference>
<keyword evidence="1" id="KW-0472">Membrane</keyword>
<feature type="transmembrane region" description="Helical" evidence="1">
    <location>
        <begin position="313"/>
        <end position="335"/>
    </location>
</feature>
<dbReference type="Pfam" id="PF00535">
    <property type="entry name" value="Glycos_transf_2"/>
    <property type="match status" value="1"/>
</dbReference>
<accession>A0A518ELL1</accession>
<proteinExistence type="predicted"/>
<name>A0A518ELL1_9BACT</name>
<dbReference type="SUPFAM" id="SSF53448">
    <property type="entry name" value="Nucleotide-diphospho-sugar transferases"/>
    <property type="match status" value="1"/>
</dbReference>
<dbReference type="InterPro" id="IPR029044">
    <property type="entry name" value="Nucleotide-diphossugar_trans"/>
</dbReference>
<keyword evidence="3" id="KW-0328">Glycosyltransferase</keyword>
<keyword evidence="4" id="KW-1185">Reference proteome</keyword>
<dbReference type="GO" id="GO:0016757">
    <property type="term" value="F:glycosyltransferase activity"/>
    <property type="evidence" value="ECO:0007669"/>
    <property type="project" value="UniProtKB-KW"/>
</dbReference>
<dbReference type="InterPro" id="IPR001173">
    <property type="entry name" value="Glyco_trans_2-like"/>
</dbReference>
<dbReference type="EC" id="2.4.1.-" evidence="3"/>
<reference evidence="3 4" key="1">
    <citation type="submission" date="2019-02" db="EMBL/GenBank/DDBJ databases">
        <title>Deep-cultivation of Planctomycetes and their phenomic and genomic characterization uncovers novel biology.</title>
        <authorList>
            <person name="Wiegand S."/>
            <person name="Jogler M."/>
            <person name="Boedeker C."/>
            <person name="Pinto D."/>
            <person name="Vollmers J."/>
            <person name="Rivas-Marin E."/>
            <person name="Kohn T."/>
            <person name="Peeters S.H."/>
            <person name="Heuer A."/>
            <person name="Rast P."/>
            <person name="Oberbeckmann S."/>
            <person name="Bunk B."/>
            <person name="Jeske O."/>
            <person name="Meyerdierks A."/>
            <person name="Storesund J.E."/>
            <person name="Kallscheuer N."/>
            <person name="Luecker S."/>
            <person name="Lage O.M."/>
            <person name="Pohl T."/>
            <person name="Merkel B.J."/>
            <person name="Hornburger P."/>
            <person name="Mueller R.-W."/>
            <person name="Bruemmer F."/>
            <person name="Labrenz M."/>
            <person name="Spormann A.M."/>
            <person name="Op den Camp H."/>
            <person name="Overmann J."/>
            <person name="Amann R."/>
            <person name="Jetten M.S.M."/>
            <person name="Mascher T."/>
            <person name="Medema M.H."/>
            <person name="Devos D.P."/>
            <person name="Kaster A.-K."/>
            <person name="Ovreas L."/>
            <person name="Rohde M."/>
            <person name="Galperin M.Y."/>
            <person name="Jogler C."/>
        </authorList>
    </citation>
    <scope>NUCLEOTIDE SEQUENCE [LARGE SCALE GENOMIC DNA]</scope>
    <source>
        <strain evidence="3 4">Poly30</strain>
    </source>
</reference>
<keyword evidence="1" id="KW-1133">Transmembrane helix</keyword>
<feature type="transmembrane region" description="Helical" evidence="1">
    <location>
        <begin position="377"/>
        <end position="397"/>
    </location>
</feature>
<feature type="transmembrane region" description="Helical" evidence="1">
    <location>
        <begin position="27"/>
        <end position="46"/>
    </location>
</feature>
<evidence type="ECO:0000313" key="4">
    <source>
        <dbReference type="Proteomes" id="UP000320390"/>
    </source>
</evidence>
<organism evidence="3 4">
    <name type="scientific">Saltatorellus ferox</name>
    <dbReference type="NCBI Taxonomy" id="2528018"/>
    <lineage>
        <taxon>Bacteria</taxon>
        <taxon>Pseudomonadati</taxon>
        <taxon>Planctomycetota</taxon>
        <taxon>Planctomycetia</taxon>
        <taxon>Planctomycetia incertae sedis</taxon>
        <taxon>Saltatorellus</taxon>
    </lineage>
</organism>
<evidence type="ECO:0000256" key="1">
    <source>
        <dbReference type="SAM" id="Phobius"/>
    </source>
</evidence>
<evidence type="ECO:0000259" key="2">
    <source>
        <dbReference type="Pfam" id="PF00535"/>
    </source>
</evidence>
<gene>
    <name evidence="3" type="primary">pgaC_1</name>
    <name evidence="3" type="ORF">Poly30_04740</name>
</gene>
<protein>
    <submittedName>
        <fullName evidence="3">Poly-beta-1,6-N-acetyl-D-glucosamine synthase</fullName>
        <ecNumber evidence="3">2.4.1.-</ecNumber>
    </submittedName>
</protein>
<dbReference type="PANTHER" id="PTHR43646">
    <property type="entry name" value="GLYCOSYLTRANSFERASE"/>
    <property type="match status" value="1"/>
</dbReference>
<keyword evidence="1" id="KW-0812">Transmembrane</keyword>
<sequence length="433" mass="45068">MVFGELAAEEGSSPIALWASCTVPDLLLLYSLAALGGTLVGSAVVLPRMRRIARLHPSVDPAGLAVRIPSGPRAAVIVAARDEARTIEPALRSLLSQLDPGLRIVVVDDRSTDGTGAILEGIAEGEPGLLVQHVTDLPPGWLGKNHALAVGVAAAVADPDPPEYLLFTDADVVFEPGGVRGAIAHLEDHGLDHLAGAPRVHAASWALAGQIAAFGVLFGLFTRPWSVPNPQSSAHVGIGALNLVRRSAYERAGGHAAIAMRIDDDLRLGKAVKAAGGRSAFVFAGDVASLTWYPSLRAMLRGLHKNTFAGINYSWTLAVAATVFLLLVVVGPFVVAAFPSDWTGASSLARGLGAAVAALHLVGAAESARSAELPRTSALFFPLGILAFLAVLWRSAIGAVTTGRISWRDTSYSLKELRRAAPADPLHSPTESA</sequence>
<feature type="transmembrane region" description="Helical" evidence="1">
    <location>
        <begin position="275"/>
        <end position="293"/>
    </location>
</feature>
<dbReference type="Proteomes" id="UP000320390">
    <property type="component" value="Chromosome"/>
</dbReference>
<evidence type="ECO:0000313" key="3">
    <source>
        <dbReference type="EMBL" id="QDV04979.1"/>
    </source>
</evidence>
<keyword evidence="3" id="KW-0808">Transferase</keyword>